<dbReference type="Pfam" id="PF03370">
    <property type="entry name" value="CBM_21"/>
    <property type="match status" value="1"/>
</dbReference>
<reference evidence="5" key="2">
    <citation type="submission" date="2025-08" db="UniProtKB">
        <authorList>
            <consortium name="Ensembl"/>
        </authorList>
    </citation>
    <scope>IDENTIFICATION</scope>
</reference>
<evidence type="ECO:0000259" key="4">
    <source>
        <dbReference type="PROSITE" id="PS51159"/>
    </source>
</evidence>
<dbReference type="PROSITE" id="PS51159">
    <property type="entry name" value="CBM21"/>
    <property type="match status" value="1"/>
</dbReference>
<dbReference type="PIRSF" id="PIRSF038207">
    <property type="entry name" value="PP1_GT_animal"/>
    <property type="match status" value="1"/>
</dbReference>
<dbReference type="Proteomes" id="UP000472267">
    <property type="component" value="Chromosome 8"/>
</dbReference>
<dbReference type="GO" id="GO:0005979">
    <property type="term" value="P:regulation of glycogen biosynthetic process"/>
    <property type="evidence" value="ECO:0007669"/>
    <property type="project" value="TreeGrafter"/>
</dbReference>
<dbReference type="AlphaFoldDB" id="A0A672FLN3"/>
<dbReference type="GO" id="GO:0000164">
    <property type="term" value="C:protein phosphatase type 1 complex"/>
    <property type="evidence" value="ECO:0007669"/>
    <property type="project" value="TreeGrafter"/>
</dbReference>
<organism evidence="5 6">
    <name type="scientific">Salarias fasciatus</name>
    <name type="common">Jewelled blenny</name>
    <name type="synonym">Blennius fasciatus</name>
    <dbReference type="NCBI Taxonomy" id="181472"/>
    <lineage>
        <taxon>Eukaryota</taxon>
        <taxon>Metazoa</taxon>
        <taxon>Chordata</taxon>
        <taxon>Craniata</taxon>
        <taxon>Vertebrata</taxon>
        <taxon>Euteleostomi</taxon>
        <taxon>Actinopterygii</taxon>
        <taxon>Neopterygii</taxon>
        <taxon>Teleostei</taxon>
        <taxon>Neoteleostei</taxon>
        <taxon>Acanthomorphata</taxon>
        <taxon>Ovalentaria</taxon>
        <taxon>Blenniimorphae</taxon>
        <taxon>Blenniiformes</taxon>
        <taxon>Blennioidei</taxon>
        <taxon>Blenniidae</taxon>
        <taxon>Salariinae</taxon>
        <taxon>Salarias</taxon>
    </lineage>
</organism>
<sequence>MDCSSGSGFLNSVPIMPVDMAVRLYLACSPPLHPFLRNHGDCCAPSVPPLRPCLTTAGDDVTMATVVSACRNGGKPGRQKKSVVFADSQGLALATVHVLEELEDDELSELQFQLTQIEGATSRLQLEDSAGSVDSGPALVLDFTPPAADYLDLRNRLKAQQVSLETCSVQDRLLSGTVQVRNICFEKSVWIRITFDSWRSFRDVRCWHLNNVYASPDVDTFSFSIEVPAACESGGHVQFCVQYCTQDKTFWDNNHGNNYCLAPVDQGAGHSDDCPAALPILVPEKRSEVDPFGSPRTSAGIFPEWQSYGHIQTSTPYWKSHICSAFTHWLVHTVQPLPTTSGKTHTNTHTHACDFKIPESLPDNQDS</sequence>
<gene>
    <name evidence="5" type="primary">LOC115393835</name>
</gene>
<keyword evidence="2 3" id="KW-0119">Carbohydrate metabolism</keyword>
<keyword evidence="1 3" id="KW-0321">Glycogen metabolism</keyword>
<protein>
    <recommendedName>
        <fullName evidence="3">Protein phosphatase 1 regulatory subunit</fullName>
    </recommendedName>
</protein>
<dbReference type="PANTHER" id="PTHR12307:SF15">
    <property type="entry name" value="PROTEIN PHOSPHATASE 1 REGULATORY SUBUNIT 3C"/>
    <property type="match status" value="1"/>
</dbReference>
<keyword evidence="6" id="KW-1185">Reference proteome</keyword>
<reference evidence="5" key="3">
    <citation type="submission" date="2025-09" db="UniProtKB">
        <authorList>
            <consortium name="Ensembl"/>
        </authorList>
    </citation>
    <scope>IDENTIFICATION</scope>
</reference>
<reference evidence="5" key="1">
    <citation type="submission" date="2019-06" db="EMBL/GenBank/DDBJ databases">
        <authorList>
            <consortium name="Wellcome Sanger Institute Data Sharing"/>
        </authorList>
    </citation>
    <scope>NUCLEOTIDE SEQUENCE [LARGE SCALE GENOMIC DNA]</scope>
</reference>
<evidence type="ECO:0000256" key="3">
    <source>
        <dbReference type="PIRNR" id="PIRNR038207"/>
    </source>
</evidence>
<dbReference type="InterPro" id="IPR005036">
    <property type="entry name" value="CBM21_dom"/>
</dbReference>
<dbReference type="GO" id="GO:0008157">
    <property type="term" value="F:protein phosphatase 1 binding"/>
    <property type="evidence" value="ECO:0007669"/>
    <property type="project" value="TreeGrafter"/>
</dbReference>
<dbReference type="Gene3D" id="2.60.40.2440">
    <property type="entry name" value="Carbohydrate binding type-21 domain"/>
    <property type="match status" value="1"/>
</dbReference>
<accession>A0A672FLN3</accession>
<evidence type="ECO:0000256" key="1">
    <source>
        <dbReference type="ARBA" id="ARBA00022600"/>
    </source>
</evidence>
<dbReference type="GO" id="GO:2001069">
    <property type="term" value="F:glycogen binding"/>
    <property type="evidence" value="ECO:0007669"/>
    <property type="project" value="TreeGrafter"/>
</dbReference>
<dbReference type="PANTHER" id="PTHR12307">
    <property type="entry name" value="PROTEIN PHOSPHATASE 1 REGULATORY SUBUNIT"/>
    <property type="match status" value="1"/>
</dbReference>
<dbReference type="InterPro" id="IPR017434">
    <property type="entry name" value="Pase-1_reg-su_3B/C/D_met"/>
</dbReference>
<evidence type="ECO:0000313" key="5">
    <source>
        <dbReference type="Ensembl" id="ENSSFAP00005007478.1"/>
    </source>
</evidence>
<dbReference type="InParanoid" id="A0A672FLN3"/>
<dbReference type="OMA" id="HQIEFCI"/>
<dbReference type="InterPro" id="IPR038175">
    <property type="entry name" value="CBM21_dom_sf"/>
</dbReference>
<name>A0A672FLN3_SALFA</name>
<dbReference type="Ensembl" id="ENSSFAT00005007865.1">
    <property type="protein sequence ID" value="ENSSFAP00005007478.1"/>
    <property type="gene ID" value="ENSSFAG00005004442.1"/>
</dbReference>
<evidence type="ECO:0000313" key="6">
    <source>
        <dbReference type="Proteomes" id="UP000472267"/>
    </source>
</evidence>
<dbReference type="InterPro" id="IPR050782">
    <property type="entry name" value="PP1_regulatory_subunit_3"/>
</dbReference>
<evidence type="ECO:0000256" key="2">
    <source>
        <dbReference type="ARBA" id="ARBA00023277"/>
    </source>
</evidence>
<proteinExistence type="predicted"/>
<dbReference type="GO" id="GO:0005977">
    <property type="term" value="P:glycogen metabolic process"/>
    <property type="evidence" value="ECO:0007669"/>
    <property type="project" value="UniProtKB-KW"/>
</dbReference>
<feature type="domain" description="CBM21" evidence="4">
    <location>
        <begin position="154"/>
        <end position="262"/>
    </location>
</feature>